<evidence type="ECO:0000256" key="1">
    <source>
        <dbReference type="ARBA" id="ARBA00022490"/>
    </source>
</evidence>
<dbReference type="EC" id="2.3.1.193" evidence="10"/>
<evidence type="ECO:0000256" key="3">
    <source>
        <dbReference type="ARBA" id="ARBA00022679"/>
    </source>
</evidence>
<evidence type="ECO:0000256" key="4">
    <source>
        <dbReference type="ARBA" id="ARBA00022694"/>
    </source>
</evidence>
<evidence type="ECO:0000256" key="2">
    <source>
        <dbReference type="ARBA" id="ARBA00022555"/>
    </source>
</evidence>
<keyword evidence="7" id="KW-0694">RNA-binding</keyword>
<dbReference type="InterPro" id="IPR013562">
    <property type="entry name" value="TmcA/NAT10_N"/>
</dbReference>
<dbReference type="PROSITE" id="PS51186">
    <property type="entry name" value="GNAT"/>
    <property type="match status" value="1"/>
</dbReference>
<dbReference type="InterPro" id="IPR000182">
    <property type="entry name" value="GNAT_dom"/>
</dbReference>
<dbReference type="Gene3D" id="3.40.630.30">
    <property type="match status" value="1"/>
</dbReference>
<dbReference type="GO" id="GO:0051391">
    <property type="term" value="P:tRNA acetylation"/>
    <property type="evidence" value="ECO:0007669"/>
    <property type="project" value="InterPro"/>
</dbReference>
<dbReference type="CDD" id="cd04301">
    <property type="entry name" value="NAT_SF"/>
    <property type="match status" value="1"/>
</dbReference>
<evidence type="ECO:0000313" key="10">
    <source>
        <dbReference type="EMBL" id="VAW97271.1"/>
    </source>
</evidence>
<dbReference type="GO" id="GO:0002101">
    <property type="term" value="P:tRNA wobble cytosine modification"/>
    <property type="evidence" value="ECO:0007669"/>
    <property type="project" value="InterPro"/>
</dbReference>
<dbReference type="PANTHER" id="PTHR10925:SF5">
    <property type="entry name" value="RNA CYTIDINE ACETYLTRANSFERASE"/>
    <property type="match status" value="1"/>
</dbReference>
<keyword evidence="8 10" id="KW-0012">Acyltransferase</keyword>
<evidence type="ECO:0000256" key="8">
    <source>
        <dbReference type="ARBA" id="ARBA00023315"/>
    </source>
</evidence>
<dbReference type="PANTHER" id="PTHR10925">
    <property type="entry name" value="N-ACETYLTRANSFERASE 10"/>
    <property type="match status" value="1"/>
</dbReference>
<evidence type="ECO:0000256" key="7">
    <source>
        <dbReference type="ARBA" id="ARBA00022884"/>
    </source>
</evidence>
<dbReference type="EMBL" id="UOFT01000056">
    <property type="protein sequence ID" value="VAW97271.1"/>
    <property type="molecule type" value="Genomic_DNA"/>
</dbReference>
<dbReference type="AlphaFoldDB" id="A0A3B0ZZQ7"/>
<accession>A0A3B0ZZQ7</accession>
<keyword evidence="3 10" id="KW-0808">Transferase</keyword>
<keyword evidence="5" id="KW-0547">Nucleotide-binding</keyword>
<proteinExistence type="inferred from homology"/>
<dbReference type="GO" id="GO:1904812">
    <property type="term" value="P:rRNA acetylation involved in maturation of SSU-rRNA"/>
    <property type="evidence" value="ECO:0007669"/>
    <property type="project" value="TreeGrafter"/>
</dbReference>
<dbReference type="SUPFAM" id="SSF52540">
    <property type="entry name" value="P-loop containing nucleoside triphosphate hydrolases"/>
    <property type="match status" value="1"/>
</dbReference>
<dbReference type="Pfam" id="PF08351">
    <property type="entry name" value="TmcA_N"/>
    <property type="match status" value="1"/>
</dbReference>
<dbReference type="GO" id="GO:0051392">
    <property type="term" value="F:tRNA cytidine N4-acetyltransferase activity"/>
    <property type="evidence" value="ECO:0007669"/>
    <property type="project" value="InterPro"/>
</dbReference>
<dbReference type="GO" id="GO:1990883">
    <property type="term" value="F:18S rRNA cytidine N-acetyltransferase activity"/>
    <property type="evidence" value="ECO:0007669"/>
    <property type="project" value="TreeGrafter"/>
</dbReference>
<keyword evidence="2" id="KW-0820">tRNA-binding</keyword>
<sequence length="698" mass="78781">MSFSLEQIRNLLSLRDGAALYRQVFILAGEKVWQKEVLKEILQGYENDSLWVAEQDQVLEGFPFVATKKARSWLGNEKKIVIFDANKDFDPDSFAAISGVVIGGGLFFLLLPAVERWNKVYASPFGKRLIKSINTTPGLTVINKTDEDIKFIPLPSPKPPLLNFSVPFLTADQQNVVEIIEGQSLKDTNTPVVVISDRGRGKSAALGLVAARLLQAGLKNIVVTAPRLSATDIIFKHIAERLPEAELSRGCARLGGGCIQFYSPDQLMTDEINANVLLVDEAAAIPVPLLTGFLDKHAQCVFATTVHGYEGTGRGFTLRFNKVLTEKYPRWIQLKMQTPIRWPENDPLEKWMFRLLCLDADVVETSSLGQIDAGKFKQHAITKKQLVDDQNLLGEVFSLLVLAHYRTRPSDLKSLLDDDDLSLYVTLYKEHVIAVVLVIKEGGFSTSLSTDVYRGKRRPPGNLLAQSLTYHCGIEHAATLNYARIMRIAVHPEFQQQGIGSVLLDFVVANEKQTGIDAIGTSFGMNSLLLNFWKKSQFNIIRIGFTREQTSGEHAAMMLLPLTENGKAIYREAHTRFNRQCTFWFHDILKNIPLKIKNSVQETMSESTELDEFDNNDIHSFTQYTRNYELCIAALNKLVILKKWEINSEVFPDNFRQVLNNKIFKKMSWKEIVNETDLTGKNEARKLFHCAICYFLSR</sequence>
<dbReference type="Pfam" id="PF13718">
    <property type="entry name" value="GNAT_acetyltr_2"/>
    <property type="match status" value="2"/>
</dbReference>
<evidence type="ECO:0000256" key="5">
    <source>
        <dbReference type="ARBA" id="ARBA00022741"/>
    </source>
</evidence>
<reference evidence="10" key="1">
    <citation type="submission" date="2018-06" db="EMBL/GenBank/DDBJ databases">
        <authorList>
            <person name="Zhirakovskaya E."/>
        </authorList>
    </citation>
    <scope>NUCLEOTIDE SEQUENCE</scope>
</reference>
<name>A0A3B0ZZQ7_9ZZZZ</name>
<gene>
    <name evidence="10" type="ORF">MNBD_GAMMA23-1808</name>
</gene>
<dbReference type="Gene3D" id="1.20.120.890">
    <property type="entry name" value="tRNA(Met) cytidine acetyltransferase, tail domain"/>
    <property type="match status" value="1"/>
</dbReference>
<dbReference type="InterPro" id="IPR007807">
    <property type="entry name" value="TcmA/NAT10_helicase"/>
</dbReference>
<feature type="domain" description="N-acetyltransferase" evidence="9">
    <location>
        <begin position="376"/>
        <end position="563"/>
    </location>
</feature>
<dbReference type="GO" id="GO:0005524">
    <property type="term" value="F:ATP binding"/>
    <property type="evidence" value="ECO:0007669"/>
    <property type="project" value="UniProtKB-KW"/>
</dbReference>
<dbReference type="HAMAP" id="MF_01886">
    <property type="entry name" value="tRNA_acetyltr_TmcA"/>
    <property type="match status" value="1"/>
</dbReference>
<keyword evidence="1" id="KW-0963">Cytoplasm</keyword>
<dbReference type="SUPFAM" id="SSF55729">
    <property type="entry name" value="Acyl-CoA N-acyltransferases (Nat)"/>
    <property type="match status" value="1"/>
</dbReference>
<dbReference type="InterPro" id="IPR016181">
    <property type="entry name" value="Acyl_CoA_acyltransferase"/>
</dbReference>
<dbReference type="Pfam" id="PF05127">
    <property type="entry name" value="NAT10_TcmA_helicase"/>
    <property type="match status" value="1"/>
</dbReference>
<evidence type="ECO:0000256" key="6">
    <source>
        <dbReference type="ARBA" id="ARBA00022840"/>
    </source>
</evidence>
<dbReference type="Gene3D" id="3.40.50.300">
    <property type="entry name" value="P-loop containing nucleotide triphosphate hydrolases"/>
    <property type="match status" value="1"/>
</dbReference>
<dbReference type="GO" id="GO:0000049">
    <property type="term" value="F:tRNA binding"/>
    <property type="evidence" value="ECO:0007669"/>
    <property type="project" value="UniProtKB-KW"/>
</dbReference>
<keyword evidence="6" id="KW-0067">ATP-binding</keyword>
<keyword evidence="4" id="KW-0819">tRNA processing</keyword>
<dbReference type="InterPro" id="IPR024914">
    <property type="entry name" value="tRNA_acetyltr_TmcA"/>
</dbReference>
<dbReference type="InterPro" id="IPR027417">
    <property type="entry name" value="P-loop_NTPase"/>
</dbReference>
<protein>
    <submittedName>
        <fullName evidence="10">tRNA cytosine(34) acetyltransferase</fullName>
        <ecNumber evidence="10">2.3.1.193</ecNumber>
    </submittedName>
</protein>
<organism evidence="10">
    <name type="scientific">hydrothermal vent metagenome</name>
    <dbReference type="NCBI Taxonomy" id="652676"/>
    <lineage>
        <taxon>unclassified sequences</taxon>
        <taxon>metagenomes</taxon>
        <taxon>ecological metagenomes</taxon>
    </lineage>
</organism>
<dbReference type="InterPro" id="IPR038321">
    <property type="entry name" value="TmcA_C_sf"/>
</dbReference>
<evidence type="ECO:0000259" key="9">
    <source>
        <dbReference type="PROSITE" id="PS51186"/>
    </source>
</evidence>
<dbReference type="Gene3D" id="3.40.50.11040">
    <property type="match status" value="1"/>
</dbReference>
<dbReference type="InterPro" id="IPR032672">
    <property type="entry name" value="TmcA/NAT10/Kre33"/>
</dbReference>